<gene>
    <name evidence="2" type="ORF">GCM10023331_24440</name>
</gene>
<keyword evidence="1" id="KW-0732">Signal</keyword>
<feature type="chain" id="PRO_5046928979" evidence="1">
    <location>
        <begin position="25"/>
        <end position="144"/>
    </location>
</feature>
<accession>A0ABP9DB92</accession>
<dbReference type="RefSeq" id="WP_345372213.1">
    <property type="nucleotide sequence ID" value="NZ_BAABJX010000036.1"/>
</dbReference>
<proteinExistence type="predicted"/>
<feature type="signal peptide" evidence="1">
    <location>
        <begin position="1"/>
        <end position="24"/>
    </location>
</feature>
<dbReference type="EMBL" id="BAABJX010000036">
    <property type="protein sequence ID" value="GAA4838381.1"/>
    <property type="molecule type" value="Genomic_DNA"/>
</dbReference>
<evidence type="ECO:0000313" key="3">
    <source>
        <dbReference type="Proteomes" id="UP001500298"/>
    </source>
</evidence>
<comment type="caution">
    <text evidence="2">The sequence shown here is derived from an EMBL/GenBank/DDBJ whole genome shotgun (WGS) entry which is preliminary data.</text>
</comment>
<keyword evidence="3" id="KW-1185">Reference proteome</keyword>
<name>A0ABP9DB92_9BACT</name>
<evidence type="ECO:0000313" key="2">
    <source>
        <dbReference type="EMBL" id="GAA4838381.1"/>
    </source>
</evidence>
<sequence>MKNIIGLFVIGVMAFFFAPQQVNAQCSTELYVTKSMKALSKGYQFSKSYRIDGRNGTRKTIKYTCVFAKDTSYEIAMRGQDGDAEGMIATLYDAKRNKQITSFIGNKFHNSWRFKCTATGIYYLHFTFKDSKSYCGAAVLGFKR</sequence>
<organism evidence="2 3">
    <name type="scientific">Algivirga pacifica</name>
    <dbReference type="NCBI Taxonomy" id="1162670"/>
    <lineage>
        <taxon>Bacteria</taxon>
        <taxon>Pseudomonadati</taxon>
        <taxon>Bacteroidota</taxon>
        <taxon>Cytophagia</taxon>
        <taxon>Cytophagales</taxon>
        <taxon>Flammeovirgaceae</taxon>
        <taxon>Algivirga</taxon>
    </lineage>
</organism>
<reference evidence="3" key="1">
    <citation type="journal article" date="2019" name="Int. J. Syst. Evol. Microbiol.">
        <title>The Global Catalogue of Microorganisms (GCM) 10K type strain sequencing project: providing services to taxonomists for standard genome sequencing and annotation.</title>
        <authorList>
            <consortium name="The Broad Institute Genomics Platform"/>
            <consortium name="The Broad Institute Genome Sequencing Center for Infectious Disease"/>
            <person name="Wu L."/>
            <person name="Ma J."/>
        </authorList>
    </citation>
    <scope>NUCLEOTIDE SEQUENCE [LARGE SCALE GENOMIC DNA]</scope>
    <source>
        <strain evidence="3">JCM 18326</strain>
    </source>
</reference>
<dbReference type="Proteomes" id="UP001500298">
    <property type="component" value="Unassembled WGS sequence"/>
</dbReference>
<evidence type="ECO:0000256" key="1">
    <source>
        <dbReference type="SAM" id="SignalP"/>
    </source>
</evidence>
<protein>
    <submittedName>
        <fullName evidence="2">Uncharacterized protein</fullName>
    </submittedName>
</protein>